<evidence type="ECO:0000313" key="2">
    <source>
        <dbReference type="EMBL" id="GFO48465.1"/>
    </source>
</evidence>
<feature type="region of interest" description="Disordered" evidence="1">
    <location>
        <begin position="46"/>
        <end position="85"/>
    </location>
</feature>
<evidence type="ECO:0000256" key="1">
    <source>
        <dbReference type="SAM" id="MobiDB-lite"/>
    </source>
</evidence>
<keyword evidence="3" id="KW-1185">Reference proteome</keyword>
<accession>A0AAV4DWP0</accession>
<feature type="compositionally biased region" description="Basic and acidic residues" evidence="1">
    <location>
        <begin position="59"/>
        <end position="77"/>
    </location>
</feature>
<reference evidence="2 3" key="1">
    <citation type="journal article" date="2021" name="Elife">
        <title>Chloroplast acquisition without the gene transfer in kleptoplastic sea slugs, Plakobranchus ocellatus.</title>
        <authorList>
            <person name="Maeda T."/>
            <person name="Takahashi S."/>
            <person name="Yoshida T."/>
            <person name="Shimamura S."/>
            <person name="Takaki Y."/>
            <person name="Nagai Y."/>
            <person name="Toyoda A."/>
            <person name="Suzuki Y."/>
            <person name="Arimoto A."/>
            <person name="Ishii H."/>
            <person name="Satoh N."/>
            <person name="Nishiyama T."/>
            <person name="Hasebe M."/>
            <person name="Maruyama T."/>
            <person name="Minagawa J."/>
            <person name="Obokata J."/>
            <person name="Shigenobu S."/>
        </authorList>
    </citation>
    <scope>NUCLEOTIDE SEQUENCE [LARGE SCALE GENOMIC DNA]</scope>
</reference>
<name>A0AAV4DWP0_9GAST</name>
<gene>
    <name evidence="2" type="ORF">PoB_007497000</name>
</gene>
<organism evidence="2 3">
    <name type="scientific">Plakobranchus ocellatus</name>
    <dbReference type="NCBI Taxonomy" id="259542"/>
    <lineage>
        <taxon>Eukaryota</taxon>
        <taxon>Metazoa</taxon>
        <taxon>Spiralia</taxon>
        <taxon>Lophotrochozoa</taxon>
        <taxon>Mollusca</taxon>
        <taxon>Gastropoda</taxon>
        <taxon>Heterobranchia</taxon>
        <taxon>Euthyneura</taxon>
        <taxon>Panpulmonata</taxon>
        <taxon>Sacoglossa</taxon>
        <taxon>Placobranchoidea</taxon>
        <taxon>Plakobranchidae</taxon>
        <taxon>Plakobranchus</taxon>
    </lineage>
</organism>
<proteinExistence type="predicted"/>
<dbReference type="EMBL" id="BLXT01008389">
    <property type="protein sequence ID" value="GFO48465.1"/>
    <property type="molecule type" value="Genomic_DNA"/>
</dbReference>
<sequence>MSLPARPHPNCQRQTIFEERARNRIELMFVSPTQADEEKWRRKNLCPDPTQLCKHPAQRPRDLKPGRTDHHYRRSETQPDPTDEPLQLTDFLLNARPGLLQARPCICTKSAQMN</sequence>
<protein>
    <submittedName>
        <fullName evidence="2">Uncharacterized protein</fullName>
    </submittedName>
</protein>
<comment type="caution">
    <text evidence="2">The sequence shown here is derived from an EMBL/GenBank/DDBJ whole genome shotgun (WGS) entry which is preliminary data.</text>
</comment>
<evidence type="ECO:0000313" key="3">
    <source>
        <dbReference type="Proteomes" id="UP000735302"/>
    </source>
</evidence>
<dbReference type="Proteomes" id="UP000735302">
    <property type="component" value="Unassembled WGS sequence"/>
</dbReference>
<dbReference type="AlphaFoldDB" id="A0AAV4DWP0"/>